<evidence type="ECO:0000256" key="20">
    <source>
        <dbReference type="PROSITE-ProRule" id="PRU00322"/>
    </source>
</evidence>
<dbReference type="InterPro" id="IPR026054">
    <property type="entry name" value="Nucleoporin"/>
</dbReference>
<dbReference type="FunFam" id="4.10.1060.10:FF:000001">
    <property type="entry name" value="Nuclear pore complex protein Nup153"/>
    <property type="match status" value="4"/>
</dbReference>
<keyword evidence="9" id="KW-0862">Zinc</keyword>
<keyword evidence="11" id="KW-0811">Translocation</keyword>
<dbReference type="InterPro" id="IPR036443">
    <property type="entry name" value="Znf_RanBP2_sf"/>
</dbReference>
<dbReference type="InParanoid" id="A0A6P7FDN6"/>
<feature type="compositionally biased region" description="Polar residues" evidence="21">
    <location>
        <begin position="606"/>
        <end position="618"/>
    </location>
</feature>
<dbReference type="PROSITE" id="PS50199">
    <property type="entry name" value="ZF_RANBP2_2"/>
    <property type="match status" value="4"/>
</dbReference>
<gene>
    <name evidence="25" type="primary">LOC114329280</name>
</gene>
<evidence type="ECO:0000256" key="1">
    <source>
        <dbReference type="ARBA" id="ARBA00001947"/>
    </source>
</evidence>
<evidence type="ECO:0000256" key="11">
    <source>
        <dbReference type="ARBA" id="ARBA00023010"/>
    </source>
</evidence>
<evidence type="ECO:0000256" key="2">
    <source>
        <dbReference type="ARBA" id="ARBA00004126"/>
    </source>
</evidence>
<evidence type="ECO:0000259" key="22">
    <source>
        <dbReference type="PROSITE" id="PS50199"/>
    </source>
</evidence>
<dbReference type="GO" id="GO:0008139">
    <property type="term" value="F:nuclear localization sequence binding"/>
    <property type="evidence" value="ECO:0007669"/>
    <property type="project" value="TreeGrafter"/>
</dbReference>
<keyword evidence="15" id="KW-0539">Nucleus</keyword>
<evidence type="ECO:0000313" key="23">
    <source>
        <dbReference type="EnsemblMetazoa" id="XP_028134124.1"/>
    </source>
</evidence>
<feature type="region of interest" description="Disordered" evidence="21">
    <location>
        <begin position="379"/>
        <end position="416"/>
    </location>
</feature>
<sequence>MAKDYNSSGDQGSPYSNQEDTEQSFVGKVKSIISNTPLRRWFGRQDDSVKPTIRRREEDDSEDDTEQFRPPAKRAKFVVSREDVSVSHIKSSDSIKDKLLINRNYSFLEPVAGPSGLQTRNLLNNVNSSINSDINVQLFSSDFLNGHKDSDSEESTSGYSSVARIGSKEHVCQSEGSSKQPSPRQTTSPNRRSLFETPTVNMANRSLFVDRTASPQLSTSMSLRRPQFNASTFGSPNFFDQTLSTEKVISSPFYSGSTMYGGASAYGNKFGRRVKDFRANLKRSVHIKPIKKTSENGNLVLGKTARKILETIEQYTTPVNDAKKIPVASKRARLDSSLLGQHIGAKPYTLIPENASKRELQVPTVSELLKMKQKAKLQSSTEAVRQIATTSKSDLNTVQQPSPTNTSKVETPPKVVDTPKTFATTLQKFDSSKKIETVVTSKISQSIEAPKLTETPKVTKAVSKPETSKKTEVIPQKNTNIQKVENTTKEKSNILPSLPITTPLNKSDSLTSSAIKKTVEKVPEISVTTTPMKPQNSQTSLGIGGIKKTNQKEQTLTTQFKFSDPLVVAENLNSIIAINNFKFSEPLTNLNKTEKSSKSFKEKNNGQSNSKDISSNTSLLDKFKPASGTWECSTCLIRNSQDKTKCIACETPKVKPAQIESTKTSFGDKFKMPENMWECPTCMIRNASDCAKCVACETPNPKAGSLVTSSSNSLGKFKPPTNSWECSTCLVRNKAEHEKCVACENPRVAKIDVMDSFKKKADEWTCEVCMVRNQMDRSKCQCCEALKPGAPKPTAQETGKLSTTKYNFGLDKTATTQFKFGIQPIATGESTLTKVPTPVGTETKLNSSTTPTFSFGVKPSTEKKPEVEPPQPGGSKAVAVVSGTVLPEKTSSTISTFAKPEEKTALPTVAAAKELSTAPTAAVNDLNSASHKPAFSFAADKSKPIAKFEFSKPAVPAATNSVEPPPNKVIKSSLNPGFSFGKAVNSAGASTAPVFGQNTPSATPVFGQDTATSQSTFGQNSSTGITLFGQNKSSSSTSGNNGIDAKPAPAFGIPAKPAVDLPPTNTTVSKSFSFTKPNVEPATNAPVFNFGQSASQAVSAATTQSSGFSFGQAAKAPVFSFTGAKTDSGSTTNMFSAAGKNGPFNFGGSSQNADTQKAGFNFGASSTTPTPAFNMTPTQPAAHAAPSGGFNFFDANAKPTFNFSAGTTPVFTSAPGDAAPPRKIKKAVRRTTQR</sequence>
<feature type="domain" description="RanBP2-type" evidence="22">
    <location>
        <begin position="760"/>
        <end position="789"/>
    </location>
</feature>
<evidence type="ECO:0000256" key="4">
    <source>
        <dbReference type="ARBA" id="ARBA00022448"/>
    </source>
</evidence>
<keyword evidence="12" id="KW-0238">DNA-binding</keyword>
<feature type="region of interest" description="Disordered" evidence="21">
    <location>
        <begin position="594"/>
        <end position="618"/>
    </location>
</feature>
<evidence type="ECO:0000256" key="6">
    <source>
        <dbReference type="ARBA" id="ARBA00022737"/>
    </source>
</evidence>
<keyword evidence="6" id="KW-0677">Repeat</keyword>
<feature type="compositionally biased region" description="Basic residues" evidence="21">
    <location>
        <begin position="1222"/>
        <end position="1234"/>
    </location>
</feature>
<dbReference type="GO" id="GO:0003677">
    <property type="term" value="F:DNA binding"/>
    <property type="evidence" value="ECO:0007669"/>
    <property type="project" value="UniProtKB-KW"/>
</dbReference>
<evidence type="ECO:0000256" key="12">
    <source>
        <dbReference type="ARBA" id="ARBA00023125"/>
    </source>
</evidence>
<evidence type="ECO:0000256" key="21">
    <source>
        <dbReference type="SAM" id="MobiDB-lite"/>
    </source>
</evidence>
<feature type="compositionally biased region" description="Polar residues" evidence="21">
    <location>
        <begin position="174"/>
        <end position="197"/>
    </location>
</feature>
<dbReference type="PANTHER" id="PTHR23193:SF23">
    <property type="entry name" value="NUCLEAR PORE COMPLEX PROTEIN NUP153"/>
    <property type="match status" value="1"/>
</dbReference>
<keyword evidence="24" id="KW-1185">Reference proteome</keyword>
<comment type="cofactor">
    <cofactor evidence="1">
        <name>Zn(2+)</name>
        <dbReference type="ChEBI" id="CHEBI:29105"/>
    </cofactor>
</comment>
<feature type="region of interest" description="Disordered" evidence="21">
    <location>
        <begin position="168"/>
        <end position="197"/>
    </location>
</feature>
<keyword evidence="7 20" id="KW-0863">Zinc-finger</keyword>
<dbReference type="GO" id="GO:0006405">
    <property type="term" value="P:RNA export from nucleus"/>
    <property type="evidence" value="ECO:0007669"/>
    <property type="project" value="TreeGrafter"/>
</dbReference>
<keyword evidence="13" id="KW-0906">Nuclear pore complex</keyword>
<evidence type="ECO:0000256" key="5">
    <source>
        <dbReference type="ARBA" id="ARBA00022723"/>
    </source>
</evidence>
<dbReference type="PANTHER" id="PTHR23193">
    <property type="entry name" value="NUCLEAR PORE COMPLEX PROTEIN NUP"/>
    <property type="match status" value="1"/>
</dbReference>
<feature type="region of interest" description="Disordered" evidence="21">
    <location>
        <begin position="43"/>
        <end position="71"/>
    </location>
</feature>
<protein>
    <recommendedName>
        <fullName evidence="17">Nuclear pore complex protein Nup153</fullName>
    </recommendedName>
    <alternativeName>
        <fullName evidence="19">153 kDa nucleoporin</fullName>
    </alternativeName>
    <alternativeName>
        <fullName evidence="18">Nucleoporin Nup153</fullName>
    </alternativeName>
</protein>
<dbReference type="Gene3D" id="4.10.1060.10">
    <property type="entry name" value="Zinc finger, RanBP2-type"/>
    <property type="match status" value="4"/>
</dbReference>
<dbReference type="GO" id="GO:0006606">
    <property type="term" value="P:protein import into nucleus"/>
    <property type="evidence" value="ECO:0007669"/>
    <property type="project" value="TreeGrafter"/>
</dbReference>
<dbReference type="InterPro" id="IPR001876">
    <property type="entry name" value="Znf_RanBP2"/>
</dbReference>
<evidence type="ECO:0000256" key="15">
    <source>
        <dbReference type="ARBA" id="ARBA00023242"/>
    </source>
</evidence>
<proteinExistence type="inferred from homology"/>
<dbReference type="Proteomes" id="UP001652700">
    <property type="component" value="Unplaced"/>
</dbReference>
<keyword evidence="5" id="KW-0479">Metal-binding</keyword>
<feature type="compositionally biased region" description="Polar residues" evidence="21">
    <location>
        <begin position="379"/>
        <end position="409"/>
    </location>
</feature>
<dbReference type="SUPFAM" id="SSF90209">
    <property type="entry name" value="Ran binding protein zinc finger-like"/>
    <property type="match status" value="4"/>
</dbReference>
<dbReference type="PROSITE" id="PS01358">
    <property type="entry name" value="ZF_RANBP2_1"/>
    <property type="match status" value="4"/>
</dbReference>
<evidence type="ECO:0000256" key="9">
    <source>
        <dbReference type="ARBA" id="ARBA00022833"/>
    </source>
</evidence>
<evidence type="ECO:0000313" key="25">
    <source>
        <dbReference type="RefSeq" id="XP_028134124.1"/>
    </source>
</evidence>
<feature type="compositionally biased region" description="Basic and acidic residues" evidence="21">
    <location>
        <begin position="594"/>
        <end position="604"/>
    </location>
</feature>
<evidence type="ECO:0000256" key="18">
    <source>
        <dbReference type="ARBA" id="ARBA00078197"/>
    </source>
</evidence>
<keyword evidence="4" id="KW-0813">Transport</keyword>
<evidence type="ECO:0000256" key="10">
    <source>
        <dbReference type="ARBA" id="ARBA00022927"/>
    </source>
</evidence>
<comment type="subcellular location">
    <subcellularLocation>
        <location evidence="2">Nucleus membrane</location>
    </subcellularLocation>
    <subcellularLocation>
        <location evidence="3">Nucleus</location>
        <location evidence="3">Nuclear pore complex</location>
    </subcellularLocation>
</comment>
<name>A0A6P7FDN6_DIAVI</name>
<dbReference type="GO" id="GO:0051028">
    <property type="term" value="P:mRNA transport"/>
    <property type="evidence" value="ECO:0007669"/>
    <property type="project" value="UniProtKB-KW"/>
</dbReference>
<dbReference type="Pfam" id="PF00641">
    <property type="entry name" value="Zn_ribbon_RanBP"/>
    <property type="match status" value="4"/>
</dbReference>
<evidence type="ECO:0000256" key="14">
    <source>
        <dbReference type="ARBA" id="ARBA00023136"/>
    </source>
</evidence>
<dbReference type="RefSeq" id="XP_028134124.1">
    <property type="nucleotide sequence ID" value="XM_028278323.1"/>
</dbReference>
<feature type="region of interest" description="Disordered" evidence="21">
    <location>
        <begin position="1"/>
        <end position="28"/>
    </location>
</feature>
<dbReference type="KEGG" id="dvv:114329280"/>
<feature type="region of interest" description="Disordered" evidence="21">
    <location>
        <begin position="1212"/>
        <end position="1234"/>
    </location>
</feature>
<comment type="similarity">
    <text evidence="16">Belongs to the NUP153 family.</text>
</comment>
<evidence type="ECO:0000313" key="24">
    <source>
        <dbReference type="Proteomes" id="UP001652700"/>
    </source>
</evidence>
<evidence type="ECO:0000256" key="16">
    <source>
        <dbReference type="ARBA" id="ARBA00060842"/>
    </source>
</evidence>
<feature type="domain" description="RanBP2-type" evidence="22">
    <location>
        <begin position="626"/>
        <end position="655"/>
    </location>
</feature>
<feature type="compositionally biased region" description="Polar residues" evidence="21">
    <location>
        <begin position="843"/>
        <end position="853"/>
    </location>
</feature>
<dbReference type="GO" id="GO:0008270">
    <property type="term" value="F:zinc ion binding"/>
    <property type="evidence" value="ECO:0007669"/>
    <property type="project" value="UniProtKB-KW"/>
</dbReference>
<dbReference type="EnsemblMetazoa" id="XM_028278323.2">
    <property type="protein sequence ID" value="XP_028134124.1"/>
    <property type="gene ID" value="LOC114329280"/>
</dbReference>
<keyword evidence="10" id="KW-0653">Protein transport</keyword>
<accession>A0A6P7FDN6</accession>
<feature type="compositionally biased region" description="Polar residues" evidence="21">
    <location>
        <begin position="1"/>
        <end position="18"/>
    </location>
</feature>
<dbReference type="GO" id="GO:0031965">
    <property type="term" value="C:nuclear membrane"/>
    <property type="evidence" value="ECO:0007669"/>
    <property type="project" value="UniProtKB-SubCell"/>
</dbReference>
<feature type="domain" description="RanBP2-type" evidence="22">
    <location>
        <begin position="720"/>
        <end position="749"/>
    </location>
</feature>
<feature type="region of interest" description="Disordered" evidence="21">
    <location>
        <begin position="840"/>
        <end position="876"/>
    </location>
</feature>
<dbReference type="AlphaFoldDB" id="A0A6P7FDN6"/>
<keyword evidence="8" id="KW-0509">mRNA transport</keyword>
<reference evidence="25" key="1">
    <citation type="submission" date="2025-04" db="UniProtKB">
        <authorList>
            <consortium name="RefSeq"/>
        </authorList>
    </citation>
    <scope>IDENTIFICATION</scope>
    <source>
        <tissue evidence="25">Whole insect</tissue>
    </source>
</reference>
<evidence type="ECO:0000256" key="8">
    <source>
        <dbReference type="ARBA" id="ARBA00022816"/>
    </source>
</evidence>
<reference evidence="23" key="2">
    <citation type="submission" date="2025-05" db="UniProtKB">
        <authorList>
            <consortium name="EnsemblMetazoa"/>
        </authorList>
    </citation>
    <scope>IDENTIFICATION</scope>
</reference>
<dbReference type="GO" id="GO:0005643">
    <property type="term" value="C:nuclear pore"/>
    <property type="evidence" value="ECO:0007669"/>
    <property type="project" value="UniProtKB-SubCell"/>
</dbReference>
<keyword evidence="14" id="KW-0472">Membrane</keyword>
<dbReference type="OrthoDB" id="79830at2759"/>
<feature type="compositionally biased region" description="Basic and acidic residues" evidence="21">
    <location>
        <begin position="43"/>
        <end position="58"/>
    </location>
</feature>
<evidence type="ECO:0000256" key="7">
    <source>
        <dbReference type="ARBA" id="ARBA00022771"/>
    </source>
</evidence>
<evidence type="ECO:0000256" key="19">
    <source>
        <dbReference type="ARBA" id="ARBA00079437"/>
    </source>
</evidence>
<evidence type="ECO:0000256" key="17">
    <source>
        <dbReference type="ARBA" id="ARBA00068609"/>
    </source>
</evidence>
<dbReference type="GO" id="GO:0017056">
    <property type="term" value="F:structural constituent of nuclear pore"/>
    <property type="evidence" value="ECO:0007669"/>
    <property type="project" value="TreeGrafter"/>
</dbReference>
<organism evidence="25">
    <name type="scientific">Diabrotica virgifera virgifera</name>
    <name type="common">western corn rootworm</name>
    <dbReference type="NCBI Taxonomy" id="50390"/>
    <lineage>
        <taxon>Eukaryota</taxon>
        <taxon>Metazoa</taxon>
        <taxon>Ecdysozoa</taxon>
        <taxon>Arthropoda</taxon>
        <taxon>Hexapoda</taxon>
        <taxon>Insecta</taxon>
        <taxon>Pterygota</taxon>
        <taxon>Neoptera</taxon>
        <taxon>Endopterygota</taxon>
        <taxon>Coleoptera</taxon>
        <taxon>Polyphaga</taxon>
        <taxon>Cucujiformia</taxon>
        <taxon>Chrysomeloidea</taxon>
        <taxon>Chrysomelidae</taxon>
        <taxon>Galerucinae</taxon>
        <taxon>Diabroticina</taxon>
        <taxon>Diabroticites</taxon>
        <taxon>Diabrotica</taxon>
    </lineage>
</organism>
<dbReference type="SMART" id="SM00547">
    <property type="entry name" value="ZnF_RBZ"/>
    <property type="match status" value="4"/>
</dbReference>
<evidence type="ECO:0000256" key="3">
    <source>
        <dbReference type="ARBA" id="ARBA00004567"/>
    </source>
</evidence>
<feature type="domain" description="RanBP2-type" evidence="22">
    <location>
        <begin position="673"/>
        <end position="702"/>
    </location>
</feature>
<evidence type="ECO:0000256" key="13">
    <source>
        <dbReference type="ARBA" id="ARBA00023132"/>
    </source>
</evidence>
<dbReference type="GeneID" id="114329280"/>